<feature type="region of interest" description="Disordered" evidence="4">
    <location>
        <begin position="469"/>
        <end position="495"/>
    </location>
</feature>
<dbReference type="PROSITE" id="PS01036">
    <property type="entry name" value="HSP70_3"/>
    <property type="match status" value="1"/>
</dbReference>
<sequence length="923" mass="102808">MKTAEELLGILIKSILMTALEKVENPTRIVLTMPIPTSRIRGKGTKNNGSIVAKPSNPHEGLLKQIVGRRHEAIKKSQCPQDVQNGGVATNTAEAMDDQPSLNEQESTTNGSDNHQSQSTNPSKVSKPEDSKNLILVVEEPMAALAAYHTRLEDLHKDGDPILVFCLGARYFQAAIYFVKRMSGILHIKPISDSIPFISDKCGGLDIDQLVFDDIMKQIIADNKGEKPTIGIKAERRLRIACEKVKSALSFAPHTRFDVDSIYMIPGTDDDKDFVTTMKREEIQKIYEKLIDDCIDKATDVCNGIKPKFIILAGGSTRIPLVMNGLKQKVELFKDSIVLNSLNVDEVAAMGAAAIGSGAVILDDNEQIEKKSIIEILEKRENRAESNDEIQAGPKENETQVEPNENEAQFESNDNRNETQIESNDNGIQVGPDGVQMSGQGGNPNNQQNIYGSPNNYVKIHRTLSFARDTTRDPARDTTRDPLPNNPHIKPITSEVNNNPYIRDAIAIDIGTSKCRISICKDKYIQIVEHESSRSVPSYVALSEQNEWLVGRMAENYAVCLQNPSTSIAITIPIQSEQGYENVVKGCVRSAVDQIVAEMPSSTATQNIELIDEPIAVAAAYAPRLNLHSEGNVALVFCMGAGYLQVMAYLIQQKAQEEVQQEARQEKVNWTEWIIAQISGIKPIVKNFAGDNIDRLIFDNMMEKLTQQNGGKIPKISPRAERRLKIACEKMKCALSFAPHTRIDVDSLYRNNENEDQDLVKVIQKDEIKGYYNEEVDKIIKKVGEVYKDLKPKFILLAGGSTRLPVITEYLTREFPRSTICNFLNVDEVAAIGAAAIVSKTATMAKKPIDYEEVIEIIKKQEEERRNPSPTPTLDTIPAGDNQSPKLLMENIVERYIDYQAMNGNGLKLERFQKDDIPLELHR</sequence>
<evidence type="ECO:0000256" key="4">
    <source>
        <dbReference type="SAM" id="MobiDB-lite"/>
    </source>
</evidence>
<dbReference type="GO" id="GO:0140662">
    <property type="term" value="F:ATP-dependent protein folding chaperone"/>
    <property type="evidence" value="ECO:0007669"/>
    <property type="project" value="InterPro"/>
</dbReference>
<evidence type="ECO:0000256" key="2">
    <source>
        <dbReference type="ARBA" id="ARBA00022741"/>
    </source>
</evidence>
<comment type="similarity">
    <text evidence="1">Belongs to the heat shock protein 70 family.</text>
</comment>
<feature type="region of interest" description="Disordered" evidence="4">
    <location>
        <begin position="96"/>
        <end position="130"/>
    </location>
</feature>
<name>A0A2A2JPJ8_9BILA</name>
<feature type="region of interest" description="Disordered" evidence="4">
    <location>
        <begin position="382"/>
        <end position="452"/>
    </location>
</feature>
<feature type="compositionally biased region" description="Polar residues" evidence="4">
    <location>
        <begin position="400"/>
        <end position="412"/>
    </location>
</feature>
<protein>
    <submittedName>
        <fullName evidence="5">Uncharacterized protein</fullName>
    </submittedName>
</protein>
<evidence type="ECO:0000313" key="6">
    <source>
        <dbReference type="Proteomes" id="UP000218231"/>
    </source>
</evidence>
<dbReference type="InterPro" id="IPR013126">
    <property type="entry name" value="Hsp_70_fam"/>
</dbReference>
<dbReference type="Pfam" id="PF00012">
    <property type="entry name" value="HSP70"/>
    <property type="match status" value="3"/>
</dbReference>
<dbReference type="PRINTS" id="PR00301">
    <property type="entry name" value="HEATSHOCK70"/>
</dbReference>
<keyword evidence="6" id="KW-1185">Reference proteome</keyword>
<evidence type="ECO:0000256" key="3">
    <source>
        <dbReference type="ARBA" id="ARBA00022840"/>
    </source>
</evidence>
<feature type="compositionally biased region" description="Polar residues" evidence="4">
    <location>
        <begin position="100"/>
        <end position="124"/>
    </location>
</feature>
<keyword evidence="3" id="KW-0067">ATP-binding</keyword>
<dbReference type="InterPro" id="IPR043129">
    <property type="entry name" value="ATPase_NBD"/>
</dbReference>
<proteinExistence type="inferred from homology"/>
<reference evidence="5 6" key="1">
    <citation type="journal article" date="2017" name="Curr. Biol.">
        <title>Genome architecture and evolution of a unichromosomal asexual nematode.</title>
        <authorList>
            <person name="Fradin H."/>
            <person name="Zegar C."/>
            <person name="Gutwein M."/>
            <person name="Lucas J."/>
            <person name="Kovtun M."/>
            <person name="Corcoran D."/>
            <person name="Baugh L.R."/>
            <person name="Kiontke K."/>
            <person name="Gunsalus K."/>
            <person name="Fitch D.H."/>
            <person name="Piano F."/>
        </authorList>
    </citation>
    <scope>NUCLEOTIDE SEQUENCE [LARGE SCALE GENOMIC DNA]</scope>
    <source>
        <strain evidence="5">PF1309</strain>
    </source>
</reference>
<dbReference type="GO" id="GO:0005524">
    <property type="term" value="F:ATP binding"/>
    <property type="evidence" value="ECO:0007669"/>
    <property type="project" value="UniProtKB-KW"/>
</dbReference>
<accession>A0A2A2JPJ8</accession>
<evidence type="ECO:0000256" key="1">
    <source>
        <dbReference type="ARBA" id="ARBA00007381"/>
    </source>
</evidence>
<feature type="region of interest" description="Disordered" evidence="4">
    <location>
        <begin position="861"/>
        <end position="882"/>
    </location>
</feature>
<comment type="caution">
    <text evidence="5">The sequence shown here is derived from an EMBL/GenBank/DDBJ whole genome shotgun (WGS) entry which is preliminary data.</text>
</comment>
<dbReference type="GO" id="GO:0006950">
    <property type="term" value="P:response to stress"/>
    <property type="evidence" value="ECO:0007669"/>
    <property type="project" value="UniProtKB-ARBA"/>
</dbReference>
<keyword evidence="2" id="KW-0547">Nucleotide-binding</keyword>
<dbReference type="Gene3D" id="3.30.420.40">
    <property type="match status" value="5"/>
</dbReference>
<dbReference type="SUPFAM" id="SSF53067">
    <property type="entry name" value="Actin-like ATPase domain"/>
    <property type="match status" value="3"/>
</dbReference>
<dbReference type="PANTHER" id="PTHR19375">
    <property type="entry name" value="HEAT SHOCK PROTEIN 70KDA"/>
    <property type="match status" value="1"/>
</dbReference>
<gene>
    <name evidence="5" type="ORF">WR25_05802</name>
</gene>
<evidence type="ECO:0000313" key="5">
    <source>
        <dbReference type="EMBL" id="PAV63635.1"/>
    </source>
</evidence>
<dbReference type="InterPro" id="IPR018181">
    <property type="entry name" value="Heat_shock_70_CS"/>
</dbReference>
<organism evidence="5 6">
    <name type="scientific">Diploscapter pachys</name>
    <dbReference type="NCBI Taxonomy" id="2018661"/>
    <lineage>
        <taxon>Eukaryota</taxon>
        <taxon>Metazoa</taxon>
        <taxon>Ecdysozoa</taxon>
        <taxon>Nematoda</taxon>
        <taxon>Chromadorea</taxon>
        <taxon>Rhabditida</taxon>
        <taxon>Rhabditina</taxon>
        <taxon>Rhabditomorpha</taxon>
        <taxon>Rhabditoidea</taxon>
        <taxon>Rhabditidae</taxon>
        <taxon>Diploscapter</taxon>
    </lineage>
</organism>
<dbReference type="EMBL" id="LIAE01010299">
    <property type="protein sequence ID" value="PAV63635.1"/>
    <property type="molecule type" value="Genomic_DNA"/>
</dbReference>
<dbReference type="Proteomes" id="UP000218231">
    <property type="component" value="Unassembled WGS sequence"/>
</dbReference>
<dbReference type="STRING" id="2018661.A0A2A2JPJ8"/>
<dbReference type="Gene3D" id="3.90.640.10">
    <property type="entry name" value="Actin, Chain A, domain 4"/>
    <property type="match status" value="2"/>
</dbReference>
<dbReference type="AlphaFoldDB" id="A0A2A2JPJ8"/>
<feature type="compositionally biased region" description="Basic and acidic residues" evidence="4">
    <location>
        <begin position="469"/>
        <end position="480"/>
    </location>
</feature>